<dbReference type="EMBL" id="LJZO01000074">
    <property type="protein sequence ID" value="ROV87863.1"/>
    <property type="molecule type" value="Genomic_DNA"/>
</dbReference>
<feature type="signal peptide" evidence="2">
    <location>
        <begin position="1"/>
        <end position="25"/>
    </location>
</feature>
<keyword evidence="2" id="KW-0732">Signal</keyword>
<comment type="caution">
    <text evidence="3">The sequence shown here is derived from an EMBL/GenBank/DDBJ whole genome shotgun (WGS) entry which is preliminary data.</text>
</comment>
<dbReference type="Proteomes" id="UP000284375">
    <property type="component" value="Unassembled WGS sequence"/>
</dbReference>
<feature type="compositionally biased region" description="Polar residues" evidence="1">
    <location>
        <begin position="85"/>
        <end position="97"/>
    </location>
</feature>
<accession>A0A423VAG0</accession>
<evidence type="ECO:0000313" key="4">
    <source>
        <dbReference type="Proteomes" id="UP000284375"/>
    </source>
</evidence>
<organism evidence="3 4">
    <name type="scientific">Cytospora chrysosperma</name>
    <name type="common">Cytospora canker fungus</name>
    <name type="synonym">Sphaeria chrysosperma</name>
    <dbReference type="NCBI Taxonomy" id="252740"/>
    <lineage>
        <taxon>Eukaryota</taxon>
        <taxon>Fungi</taxon>
        <taxon>Dikarya</taxon>
        <taxon>Ascomycota</taxon>
        <taxon>Pezizomycotina</taxon>
        <taxon>Sordariomycetes</taxon>
        <taxon>Sordariomycetidae</taxon>
        <taxon>Diaporthales</taxon>
        <taxon>Cytosporaceae</taxon>
        <taxon>Cytospora</taxon>
    </lineage>
</organism>
<evidence type="ECO:0000256" key="1">
    <source>
        <dbReference type="SAM" id="MobiDB-lite"/>
    </source>
</evidence>
<reference evidence="3 4" key="1">
    <citation type="submission" date="2015-09" db="EMBL/GenBank/DDBJ databases">
        <title>Host preference determinants of Valsa canker pathogens revealed by comparative genomics.</title>
        <authorList>
            <person name="Yin Z."/>
            <person name="Huang L."/>
        </authorList>
    </citation>
    <scope>NUCLEOTIDE SEQUENCE [LARGE SCALE GENOMIC DNA]</scope>
    <source>
        <strain evidence="3 4">YSFL</strain>
    </source>
</reference>
<dbReference type="OrthoDB" id="10540094at2759"/>
<dbReference type="AlphaFoldDB" id="A0A423VAG0"/>
<keyword evidence="4" id="KW-1185">Reference proteome</keyword>
<feature type="chain" id="PRO_5019356506" evidence="2">
    <location>
        <begin position="26"/>
        <end position="226"/>
    </location>
</feature>
<gene>
    <name evidence="3" type="ORF">VSDG_09559</name>
</gene>
<proteinExistence type="predicted"/>
<evidence type="ECO:0000256" key="2">
    <source>
        <dbReference type="SAM" id="SignalP"/>
    </source>
</evidence>
<feature type="compositionally biased region" description="Basic and acidic residues" evidence="1">
    <location>
        <begin position="48"/>
        <end position="69"/>
    </location>
</feature>
<name>A0A423VAG0_CYTCH</name>
<protein>
    <submittedName>
        <fullName evidence="3">Uncharacterized protein</fullName>
    </submittedName>
</protein>
<sequence>MTPTAAKTYSLRTLAILLLASRVQAFDRVHARDDLVGPSVGHHGWPGNDHDHDHDHGHGHGHGHDHDNGDGDGDDDGDPACSCPQPITITPVSTPGFENQVPVPTVTTTVTVPGPTITRPGNTVTVPASTITIPGITVTIPGSIAPITQPAPETVAITLPAGPSISIPTSGGFLSEGLNGGNLGPSITAPAGSSGKTPLVPTACGPQTVIETVLTTVTSTLAWPGH</sequence>
<evidence type="ECO:0000313" key="3">
    <source>
        <dbReference type="EMBL" id="ROV87863.1"/>
    </source>
</evidence>
<feature type="region of interest" description="Disordered" evidence="1">
    <location>
        <begin position="40"/>
        <end position="99"/>
    </location>
</feature>